<evidence type="ECO:0000256" key="5">
    <source>
        <dbReference type="ARBA" id="ARBA00023136"/>
    </source>
</evidence>
<dbReference type="InterPro" id="IPR000983">
    <property type="entry name" value="Bac_GSPG_pilin"/>
</dbReference>
<dbReference type="EMBL" id="PFLF01000109">
    <property type="protein sequence ID" value="PIY68596.1"/>
    <property type="molecule type" value="Genomic_DNA"/>
</dbReference>
<dbReference type="Proteomes" id="UP000230108">
    <property type="component" value="Unassembled WGS sequence"/>
</dbReference>
<comment type="caution">
    <text evidence="8">The sequence shown here is derived from an EMBL/GenBank/DDBJ whole genome shotgun (WGS) entry which is preliminary data.</text>
</comment>
<dbReference type="AlphaFoldDB" id="A0A2M7QBI7"/>
<proteinExistence type="predicted"/>
<feature type="transmembrane region" description="Helical" evidence="6">
    <location>
        <begin position="12"/>
        <end position="33"/>
    </location>
</feature>
<accession>A0A2M7QBI7</accession>
<feature type="domain" description="Type II secretion system protein GspG C-terminal" evidence="7">
    <location>
        <begin position="34"/>
        <end position="111"/>
    </location>
</feature>
<name>A0A2M7QBI7_9BACT</name>
<keyword evidence="3 6" id="KW-0812">Transmembrane</keyword>
<dbReference type="NCBIfam" id="TIGR02532">
    <property type="entry name" value="IV_pilin_GFxxxE"/>
    <property type="match status" value="1"/>
</dbReference>
<evidence type="ECO:0000256" key="4">
    <source>
        <dbReference type="ARBA" id="ARBA00022989"/>
    </source>
</evidence>
<evidence type="ECO:0000256" key="6">
    <source>
        <dbReference type="SAM" id="Phobius"/>
    </source>
</evidence>
<dbReference type="InterPro" id="IPR045584">
    <property type="entry name" value="Pilin-like"/>
</dbReference>
<organism evidence="8 9">
    <name type="scientific">Candidatus Roizmanbacteria bacterium CG_4_10_14_0_8_um_filter_39_9</name>
    <dbReference type="NCBI Taxonomy" id="1974829"/>
    <lineage>
        <taxon>Bacteria</taxon>
        <taxon>Candidatus Roizmaniibacteriota</taxon>
    </lineage>
</organism>
<dbReference type="Pfam" id="PF07963">
    <property type="entry name" value="N_methyl"/>
    <property type="match status" value="1"/>
</dbReference>
<gene>
    <name evidence="8" type="ORF">COY90_05150</name>
</gene>
<dbReference type="GO" id="GO:0016020">
    <property type="term" value="C:membrane"/>
    <property type="evidence" value="ECO:0007669"/>
    <property type="project" value="UniProtKB-SubCell"/>
</dbReference>
<dbReference type="PANTHER" id="PTHR30093">
    <property type="entry name" value="GENERAL SECRETION PATHWAY PROTEIN G"/>
    <property type="match status" value="1"/>
</dbReference>
<dbReference type="SUPFAM" id="SSF54523">
    <property type="entry name" value="Pili subunits"/>
    <property type="match status" value="1"/>
</dbReference>
<keyword evidence="5 6" id="KW-0472">Membrane</keyword>
<sequence length="148" mass="16290">MHIRRGFTFIEILVVVTIIGIITAVGTLSYSSIMKQSRDAKRKGDLEQIRAAVEMYKSSTNKYPIKLDGIVPTAFCSTTDCSGEVYLSTSPKDPVPATYRYYYYSLDGLSYTIGASLEIQPETGLKCGNCYATGSLLCNYCMGPYGQL</sequence>
<comment type="subcellular location">
    <subcellularLocation>
        <location evidence="1">Membrane</location>
        <topology evidence="1">Single-pass membrane protein</topology>
    </subcellularLocation>
</comment>
<evidence type="ECO:0000256" key="2">
    <source>
        <dbReference type="ARBA" id="ARBA00022481"/>
    </source>
</evidence>
<dbReference type="GO" id="GO:0015627">
    <property type="term" value="C:type II protein secretion system complex"/>
    <property type="evidence" value="ECO:0007669"/>
    <property type="project" value="InterPro"/>
</dbReference>
<keyword evidence="4 6" id="KW-1133">Transmembrane helix</keyword>
<evidence type="ECO:0000313" key="8">
    <source>
        <dbReference type="EMBL" id="PIY68596.1"/>
    </source>
</evidence>
<dbReference type="InterPro" id="IPR012902">
    <property type="entry name" value="N_methyl_site"/>
</dbReference>
<evidence type="ECO:0000313" key="9">
    <source>
        <dbReference type="Proteomes" id="UP000230108"/>
    </source>
</evidence>
<evidence type="ECO:0000256" key="1">
    <source>
        <dbReference type="ARBA" id="ARBA00004167"/>
    </source>
</evidence>
<protein>
    <recommendedName>
        <fullName evidence="7">Type II secretion system protein GspG C-terminal domain-containing protein</fullName>
    </recommendedName>
</protein>
<dbReference type="PRINTS" id="PR00813">
    <property type="entry name" value="BCTERIALGSPG"/>
</dbReference>
<keyword evidence="2" id="KW-0488">Methylation</keyword>
<dbReference type="InterPro" id="IPR013545">
    <property type="entry name" value="T2SS_protein-GspG_C"/>
</dbReference>
<dbReference type="Gene3D" id="3.30.700.10">
    <property type="entry name" value="Glycoprotein, Type 4 Pilin"/>
    <property type="match status" value="1"/>
</dbReference>
<dbReference type="PANTHER" id="PTHR30093:SF44">
    <property type="entry name" value="TYPE II SECRETION SYSTEM CORE PROTEIN G"/>
    <property type="match status" value="1"/>
</dbReference>
<dbReference type="Pfam" id="PF08334">
    <property type="entry name" value="T2SSG"/>
    <property type="match status" value="1"/>
</dbReference>
<evidence type="ECO:0000256" key="3">
    <source>
        <dbReference type="ARBA" id="ARBA00022692"/>
    </source>
</evidence>
<reference evidence="9" key="1">
    <citation type="submission" date="2017-09" db="EMBL/GenBank/DDBJ databases">
        <title>Depth-based differentiation of microbial function through sediment-hosted aquifers and enrichment of novel symbionts in the deep terrestrial subsurface.</title>
        <authorList>
            <person name="Probst A.J."/>
            <person name="Ladd B."/>
            <person name="Jarett J.K."/>
            <person name="Geller-Mcgrath D.E."/>
            <person name="Sieber C.M.K."/>
            <person name="Emerson J.B."/>
            <person name="Anantharaman K."/>
            <person name="Thomas B.C."/>
            <person name="Malmstrom R."/>
            <person name="Stieglmeier M."/>
            <person name="Klingl A."/>
            <person name="Woyke T."/>
            <person name="Ryan C.M."/>
            <person name="Banfield J.F."/>
        </authorList>
    </citation>
    <scope>NUCLEOTIDE SEQUENCE [LARGE SCALE GENOMIC DNA]</scope>
</reference>
<dbReference type="GO" id="GO:0015628">
    <property type="term" value="P:protein secretion by the type II secretion system"/>
    <property type="evidence" value="ECO:0007669"/>
    <property type="project" value="InterPro"/>
</dbReference>
<evidence type="ECO:0000259" key="7">
    <source>
        <dbReference type="Pfam" id="PF08334"/>
    </source>
</evidence>